<dbReference type="Proteomes" id="UP001597213">
    <property type="component" value="Unassembled WGS sequence"/>
</dbReference>
<evidence type="ECO:0000259" key="1">
    <source>
        <dbReference type="Pfam" id="PF09458"/>
    </source>
</evidence>
<comment type="caution">
    <text evidence="2">The sequence shown here is derived from an EMBL/GenBank/DDBJ whole genome shotgun (WGS) entry which is preliminary data.</text>
</comment>
<protein>
    <submittedName>
        <fullName evidence="2">H-type lectin domain-containing protein</fullName>
    </submittedName>
</protein>
<dbReference type="InterPro" id="IPR019019">
    <property type="entry name" value="H-type_lectin_domain"/>
</dbReference>
<feature type="domain" description="H-type lectin" evidence="1">
    <location>
        <begin position="39"/>
        <end position="104"/>
    </location>
</feature>
<proteinExistence type="predicted"/>
<dbReference type="RefSeq" id="WP_379143421.1">
    <property type="nucleotide sequence ID" value="NZ_JBHUEN010000043.1"/>
</dbReference>
<gene>
    <name evidence="2" type="ORF">ACFSCT_13145</name>
</gene>
<dbReference type="Gene3D" id="2.60.40.2080">
    <property type="match status" value="1"/>
</dbReference>
<keyword evidence="3" id="KW-1185">Reference proteome</keyword>
<evidence type="ECO:0000313" key="3">
    <source>
        <dbReference type="Proteomes" id="UP001597213"/>
    </source>
</evidence>
<reference evidence="3" key="1">
    <citation type="journal article" date="2019" name="Int. J. Syst. Evol. Microbiol.">
        <title>The Global Catalogue of Microorganisms (GCM) 10K type strain sequencing project: providing services to taxonomists for standard genome sequencing and annotation.</title>
        <authorList>
            <consortium name="The Broad Institute Genomics Platform"/>
            <consortium name="The Broad Institute Genome Sequencing Center for Infectious Disease"/>
            <person name="Wu L."/>
            <person name="Ma J."/>
        </authorList>
    </citation>
    <scope>NUCLEOTIDE SEQUENCE [LARGE SCALE GENOMIC DNA]</scope>
    <source>
        <strain evidence="3">CCUG 56029</strain>
    </source>
</reference>
<dbReference type="SUPFAM" id="SSF141086">
    <property type="entry name" value="Agglutinin HPA-like"/>
    <property type="match status" value="1"/>
</dbReference>
<dbReference type="Pfam" id="PF09458">
    <property type="entry name" value="H_lectin"/>
    <property type="match status" value="1"/>
</dbReference>
<accession>A0ABW4RAK0</accession>
<sequence>MKKINNNAVGVCRGSELMFSSYDNDGEMWSGQGSRFIVRRVTFPTPFLTSPIVHVSISMWDIARDSNQRAHIEAADVAPDGFDLVFRTWSDTRVARIRADWLAIGELDYDDDWDLT</sequence>
<dbReference type="PANTHER" id="PTHR46938">
    <property type="entry name" value="DISCOIDIN-1 SUBUNIT A-RELATED-RELATED"/>
    <property type="match status" value="1"/>
</dbReference>
<evidence type="ECO:0000313" key="2">
    <source>
        <dbReference type="EMBL" id="MFD1882663.1"/>
    </source>
</evidence>
<dbReference type="EMBL" id="JBHUEN010000043">
    <property type="protein sequence ID" value="MFD1882663.1"/>
    <property type="molecule type" value="Genomic_DNA"/>
</dbReference>
<dbReference type="InterPro" id="IPR052487">
    <property type="entry name" value="Galactose-binding_lectin"/>
</dbReference>
<dbReference type="InterPro" id="IPR037221">
    <property type="entry name" value="H-type_lectin_dom_sf"/>
</dbReference>
<name>A0ABW4RAK0_9RHOB</name>
<organism evidence="2 3">
    <name type="scientific">Paracoccus pacificus</name>
    <dbReference type="NCBI Taxonomy" id="1463598"/>
    <lineage>
        <taxon>Bacteria</taxon>
        <taxon>Pseudomonadati</taxon>
        <taxon>Pseudomonadota</taxon>
        <taxon>Alphaproteobacteria</taxon>
        <taxon>Rhodobacterales</taxon>
        <taxon>Paracoccaceae</taxon>
        <taxon>Paracoccus</taxon>
    </lineage>
</organism>